<evidence type="ECO:0000256" key="6">
    <source>
        <dbReference type="ARBA" id="ARBA00022729"/>
    </source>
</evidence>
<dbReference type="InterPro" id="IPR029411">
    <property type="entry name" value="RG-lyase_III"/>
</dbReference>
<evidence type="ECO:0000313" key="16">
    <source>
        <dbReference type="EMBL" id="KAL0570853.1"/>
    </source>
</evidence>
<feature type="chain" id="PRO_5047011463" description="rhamnogalacturonan endolyase" evidence="12">
    <location>
        <begin position="19"/>
        <end position="549"/>
    </location>
</feature>
<comment type="similarity">
    <text evidence="3">Belongs to the polysaccharide lyase 4 family.</text>
</comment>
<comment type="catalytic activity">
    <reaction evidence="1">
        <text>Endotype eliminative cleavage of L-alpha-rhamnopyranosyl-(1-&gt;4)-alpha-D-galactopyranosyluronic acid bonds of rhamnogalacturonan I domains in ramified hairy regions of pectin leaving L-rhamnopyranose at the reducing end and 4-deoxy-4,5-unsaturated D-galactopyranosyluronic acid at the non-reducing end.</text>
        <dbReference type="EC" id="4.2.2.23"/>
    </reaction>
</comment>
<dbReference type="EC" id="4.2.2.23" evidence="4"/>
<keyword evidence="6 12" id="KW-0732">Signal</keyword>
<evidence type="ECO:0000256" key="5">
    <source>
        <dbReference type="ARBA" id="ARBA00022525"/>
    </source>
</evidence>
<dbReference type="InterPro" id="IPR013784">
    <property type="entry name" value="Carb-bd-like_fold"/>
</dbReference>
<dbReference type="Gene3D" id="2.70.98.10">
    <property type="match status" value="1"/>
</dbReference>
<evidence type="ECO:0000256" key="4">
    <source>
        <dbReference type="ARBA" id="ARBA00012437"/>
    </source>
</evidence>
<dbReference type="Gene3D" id="2.60.40.1120">
    <property type="entry name" value="Carboxypeptidase-like, regulatory domain"/>
    <property type="match status" value="1"/>
</dbReference>
<evidence type="ECO:0000259" key="13">
    <source>
        <dbReference type="Pfam" id="PF09284"/>
    </source>
</evidence>
<feature type="domain" description="Rhamnogalacturonan lyase" evidence="14">
    <location>
        <begin position="397"/>
        <end position="540"/>
    </location>
</feature>
<dbReference type="CDD" id="cd10316">
    <property type="entry name" value="RGL4_M"/>
    <property type="match status" value="1"/>
</dbReference>
<evidence type="ECO:0000256" key="7">
    <source>
        <dbReference type="ARBA" id="ARBA00023157"/>
    </source>
</evidence>
<feature type="domain" description="Rhamnogalacturonan lyase" evidence="15">
    <location>
        <begin position="310"/>
        <end position="385"/>
    </location>
</feature>
<dbReference type="InterPro" id="IPR008979">
    <property type="entry name" value="Galactose-bd-like_sf"/>
</dbReference>
<evidence type="ECO:0000256" key="2">
    <source>
        <dbReference type="ARBA" id="ARBA00004613"/>
    </source>
</evidence>
<proteinExistence type="inferred from homology"/>
<dbReference type="Pfam" id="PF09284">
    <property type="entry name" value="RhgB_N"/>
    <property type="match status" value="1"/>
</dbReference>
<dbReference type="InterPro" id="IPR016590">
    <property type="entry name" value="Rhamnogalacturonase_B"/>
</dbReference>
<evidence type="ECO:0000256" key="3">
    <source>
        <dbReference type="ARBA" id="ARBA00010418"/>
    </source>
</evidence>
<evidence type="ECO:0000256" key="11">
    <source>
        <dbReference type="ARBA" id="ARBA00023326"/>
    </source>
</evidence>
<accession>A0ABR3F6K1</accession>
<gene>
    <name evidence="16" type="ORF">V5O48_011108</name>
</gene>
<dbReference type="SUPFAM" id="SSF49785">
    <property type="entry name" value="Galactose-binding domain-like"/>
    <property type="match status" value="1"/>
</dbReference>
<evidence type="ECO:0000256" key="9">
    <source>
        <dbReference type="ARBA" id="ARBA00023277"/>
    </source>
</evidence>
<organism evidence="16 17">
    <name type="scientific">Marasmius crinis-equi</name>
    <dbReference type="NCBI Taxonomy" id="585013"/>
    <lineage>
        <taxon>Eukaryota</taxon>
        <taxon>Fungi</taxon>
        <taxon>Dikarya</taxon>
        <taxon>Basidiomycota</taxon>
        <taxon>Agaricomycotina</taxon>
        <taxon>Agaricomycetes</taxon>
        <taxon>Agaricomycetidae</taxon>
        <taxon>Agaricales</taxon>
        <taxon>Marasmiineae</taxon>
        <taxon>Marasmiaceae</taxon>
        <taxon>Marasmius</taxon>
    </lineage>
</organism>
<feature type="signal peptide" evidence="12">
    <location>
        <begin position="1"/>
        <end position="18"/>
    </location>
</feature>
<dbReference type="InterPro" id="IPR029413">
    <property type="entry name" value="RG-lyase_II"/>
</dbReference>
<dbReference type="EMBL" id="JBAHYK010000863">
    <property type="protein sequence ID" value="KAL0570853.1"/>
    <property type="molecule type" value="Genomic_DNA"/>
</dbReference>
<evidence type="ECO:0000256" key="1">
    <source>
        <dbReference type="ARBA" id="ARBA00001324"/>
    </source>
</evidence>
<dbReference type="Pfam" id="PF14686">
    <property type="entry name" value="fn3_3"/>
    <property type="match status" value="1"/>
</dbReference>
<dbReference type="CDD" id="cd10317">
    <property type="entry name" value="RGL4_C"/>
    <property type="match status" value="1"/>
</dbReference>
<evidence type="ECO:0000259" key="15">
    <source>
        <dbReference type="Pfam" id="PF14686"/>
    </source>
</evidence>
<dbReference type="InterPro" id="IPR015364">
    <property type="entry name" value="RhgB_N"/>
</dbReference>
<dbReference type="SUPFAM" id="SSF74650">
    <property type="entry name" value="Galactose mutarotase-like"/>
    <property type="match status" value="1"/>
</dbReference>
<dbReference type="InterPro" id="IPR014718">
    <property type="entry name" value="GH-type_carb-bd"/>
</dbReference>
<comment type="subcellular location">
    <subcellularLocation>
        <location evidence="2">Secreted</location>
    </subcellularLocation>
</comment>
<dbReference type="InterPro" id="IPR011013">
    <property type="entry name" value="Gal_mutarotase_sf_dom"/>
</dbReference>
<name>A0ABR3F6K1_9AGAR</name>
<protein>
    <recommendedName>
        <fullName evidence="4">rhamnogalacturonan endolyase</fullName>
        <ecNumber evidence="4">4.2.2.23</ecNumber>
    </recommendedName>
</protein>
<keyword evidence="8" id="KW-0456">Lyase</keyword>
<sequence length="549" mass="58873">MFSPFLLYSVLLLPAVWGFGLTESGDSYIVDTEGDLIFTVNSTNGDITSLKYNGIEAQDQGSRHSQISSGIGASCDWVRTGNSDNYIKITCTTDTLVQYYVARYKDPSIHMATYTTEEPSVGELRFIARLSNEAVPNGNPAANLLGDDSEAIEASDVFLVDGETRSKFYSARKFIDDAVKGVTGDGIGVYMVIYGQGFEGSSGGPFFRDIDNQGVSQQELYFYMVSTKAKHRTLILTTNNQNSGHTQTERWVSTGPTPLSLPQDQLPLLTSVGAVPTSLAEIWAILLGKTVDPTFWAGLGDVSGLVPQSGRGRVSGKATGFPSKFSSNITIGFSNSDAQYWAITDSSGSFVSPYMKPGTYTMTLYKVELAIGSQNVTVSEGSTTSANIASTEESPDTIWQIGDFDGTPGGFLNADKIETMHPSDSRMSDWGPITFAVGDDIDQFPMAVFKDIGGVTIKFELESSQTGARTLDIATTLAFAGGRPVVEVNDWTSKTPAAPSQPDSRGITRGTWRGNNILYTYSIPSGTLVEGSNTISISVVSGSSGDKFL</sequence>
<dbReference type="Gene3D" id="2.60.120.260">
    <property type="entry name" value="Galactose-binding domain-like"/>
    <property type="match status" value="1"/>
</dbReference>
<dbReference type="Pfam" id="PF14683">
    <property type="entry name" value="CBM-like"/>
    <property type="match status" value="1"/>
</dbReference>
<comment type="caution">
    <text evidence="16">The sequence shown here is derived from an EMBL/GenBank/DDBJ whole genome shotgun (WGS) entry which is preliminary data.</text>
</comment>
<keyword evidence="7" id="KW-1015">Disulfide bond</keyword>
<keyword evidence="11" id="KW-0624">Polysaccharide degradation</keyword>
<keyword evidence="9" id="KW-0119">Carbohydrate metabolism</keyword>
<dbReference type="Proteomes" id="UP001465976">
    <property type="component" value="Unassembled WGS sequence"/>
</dbReference>
<keyword evidence="10" id="KW-0961">Cell wall biogenesis/degradation</keyword>
<evidence type="ECO:0000256" key="12">
    <source>
        <dbReference type="SAM" id="SignalP"/>
    </source>
</evidence>
<reference evidence="16 17" key="1">
    <citation type="submission" date="2024-02" db="EMBL/GenBank/DDBJ databases">
        <title>A draft genome for the cacao thread blight pathogen Marasmius crinis-equi.</title>
        <authorList>
            <person name="Cohen S.P."/>
            <person name="Baruah I.K."/>
            <person name="Amoako-Attah I."/>
            <person name="Bukari Y."/>
            <person name="Meinhardt L.W."/>
            <person name="Bailey B.A."/>
        </authorList>
    </citation>
    <scope>NUCLEOTIDE SEQUENCE [LARGE SCALE GENOMIC DNA]</scope>
    <source>
        <strain evidence="16 17">GH-76</strain>
    </source>
</reference>
<keyword evidence="5" id="KW-0964">Secreted</keyword>
<keyword evidence="17" id="KW-1185">Reference proteome</keyword>
<dbReference type="PANTHER" id="PTHR36574">
    <property type="entry name" value="RHAMNOGALACTURONATE LYASE-RELATED"/>
    <property type="match status" value="1"/>
</dbReference>
<dbReference type="PANTHER" id="PTHR36574:SF1">
    <property type="entry name" value="RHAMNOGALACTURONATE LYASE-RELATED"/>
    <property type="match status" value="1"/>
</dbReference>
<evidence type="ECO:0000256" key="8">
    <source>
        <dbReference type="ARBA" id="ARBA00023239"/>
    </source>
</evidence>
<feature type="domain" description="Rhamnogalacturonase B N-terminal" evidence="13">
    <location>
        <begin position="19"/>
        <end position="231"/>
    </location>
</feature>
<dbReference type="SUPFAM" id="SSF49452">
    <property type="entry name" value="Starch-binding domain-like"/>
    <property type="match status" value="1"/>
</dbReference>
<evidence type="ECO:0000256" key="10">
    <source>
        <dbReference type="ARBA" id="ARBA00023316"/>
    </source>
</evidence>
<evidence type="ECO:0000313" key="17">
    <source>
        <dbReference type="Proteomes" id="UP001465976"/>
    </source>
</evidence>
<evidence type="ECO:0000259" key="14">
    <source>
        <dbReference type="Pfam" id="PF14683"/>
    </source>
</evidence>